<dbReference type="Pfam" id="PF00589">
    <property type="entry name" value="Phage_integrase"/>
    <property type="match status" value="1"/>
</dbReference>
<feature type="domain" description="Core-binding (CB)" evidence="9">
    <location>
        <begin position="71"/>
        <end position="157"/>
    </location>
</feature>
<dbReference type="CDD" id="cd01189">
    <property type="entry name" value="INT_ICEBs1_C_like"/>
    <property type="match status" value="1"/>
</dbReference>
<dbReference type="InterPro" id="IPR010998">
    <property type="entry name" value="Integrase_recombinase_N"/>
</dbReference>
<accession>A0A2K4ZKA0</accession>
<dbReference type="GO" id="GO:0015074">
    <property type="term" value="P:DNA integration"/>
    <property type="evidence" value="ECO:0007669"/>
    <property type="project" value="UniProtKB-KW"/>
</dbReference>
<dbReference type="PANTHER" id="PTHR30629:SF2">
    <property type="entry name" value="PROPHAGE INTEGRASE INTS-RELATED"/>
    <property type="match status" value="1"/>
</dbReference>
<dbReference type="AlphaFoldDB" id="A0A2K4ZKA0"/>
<dbReference type="EMBL" id="OFSM01000020">
    <property type="protein sequence ID" value="SOY30907.1"/>
    <property type="molecule type" value="Genomic_DNA"/>
</dbReference>
<comment type="similarity">
    <text evidence="2">Belongs to the 'phage' integrase family.</text>
</comment>
<evidence type="ECO:0000313" key="10">
    <source>
        <dbReference type="EMBL" id="SOY30907.1"/>
    </source>
</evidence>
<evidence type="ECO:0000256" key="3">
    <source>
        <dbReference type="ARBA" id="ARBA00022908"/>
    </source>
</evidence>
<dbReference type="Pfam" id="PF14659">
    <property type="entry name" value="Phage_int_SAM_3"/>
    <property type="match status" value="1"/>
</dbReference>
<feature type="region of interest" description="Disordered" evidence="7">
    <location>
        <begin position="248"/>
        <end position="271"/>
    </location>
</feature>
<organism evidence="10 11">
    <name type="scientific">Acetatifactor muris</name>
    <dbReference type="NCBI Taxonomy" id="879566"/>
    <lineage>
        <taxon>Bacteria</taxon>
        <taxon>Bacillati</taxon>
        <taxon>Bacillota</taxon>
        <taxon>Clostridia</taxon>
        <taxon>Lachnospirales</taxon>
        <taxon>Lachnospiraceae</taxon>
        <taxon>Acetatifactor</taxon>
    </lineage>
</organism>
<dbReference type="Gene3D" id="1.10.443.10">
    <property type="entry name" value="Intergrase catalytic core"/>
    <property type="match status" value="1"/>
</dbReference>
<dbReference type="InterPro" id="IPR004107">
    <property type="entry name" value="Integrase_SAM-like_N"/>
</dbReference>
<dbReference type="Proteomes" id="UP000236311">
    <property type="component" value="Unassembled WGS sequence"/>
</dbReference>
<dbReference type="GO" id="GO:0003677">
    <property type="term" value="F:DNA binding"/>
    <property type="evidence" value="ECO:0007669"/>
    <property type="project" value="UniProtKB-UniRule"/>
</dbReference>
<dbReference type="GO" id="GO:0006310">
    <property type="term" value="P:DNA recombination"/>
    <property type="evidence" value="ECO:0007669"/>
    <property type="project" value="UniProtKB-KW"/>
</dbReference>
<gene>
    <name evidence="10" type="primary">Int-Tn_4</name>
    <name evidence="10" type="ORF">AMURIS_03641</name>
</gene>
<dbReference type="PROSITE" id="PS51900">
    <property type="entry name" value="CB"/>
    <property type="match status" value="1"/>
</dbReference>
<dbReference type="InterPro" id="IPR050808">
    <property type="entry name" value="Phage_Integrase"/>
</dbReference>
<dbReference type="InterPro" id="IPR011010">
    <property type="entry name" value="DNA_brk_join_enz"/>
</dbReference>
<dbReference type="PROSITE" id="PS51898">
    <property type="entry name" value="TYR_RECOMBINASE"/>
    <property type="match status" value="1"/>
</dbReference>
<dbReference type="InterPro" id="IPR013762">
    <property type="entry name" value="Integrase-like_cat_sf"/>
</dbReference>
<evidence type="ECO:0000259" key="9">
    <source>
        <dbReference type="PROSITE" id="PS51900"/>
    </source>
</evidence>
<feature type="domain" description="Tyr recombinase" evidence="8">
    <location>
        <begin position="187"/>
        <end position="398"/>
    </location>
</feature>
<dbReference type="InterPro" id="IPR028259">
    <property type="entry name" value="AP2-like_int_N"/>
</dbReference>
<dbReference type="SUPFAM" id="SSF56349">
    <property type="entry name" value="DNA breaking-rejoining enzymes"/>
    <property type="match status" value="1"/>
</dbReference>
<evidence type="ECO:0000259" key="8">
    <source>
        <dbReference type="PROSITE" id="PS51898"/>
    </source>
</evidence>
<dbReference type="PANTHER" id="PTHR30629">
    <property type="entry name" value="PROPHAGE INTEGRASE"/>
    <property type="match status" value="1"/>
</dbReference>
<protein>
    <submittedName>
        <fullName evidence="10">Transposase from transposon Tn916</fullName>
    </submittedName>
</protein>
<evidence type="ECO:0000256" key="6">
    <source>
        <dbReference type="PROSITE-ProRule" id="PRU01248"/>
    </source>
</evidence>
<dbReference type="OrthoDB" id="9785687at2"/>
<evidence type="ECO:0000256" key="7">
    <source>
        <dbReference type="SAM" id="MobiDB-lite"/>
    </source>
</evidence>
<dbReference type="RefSeq" id="WP_103240922.1">
    <property type="nucleotide sequence ID" value="NZ_JANJZD010000020.1"/>
</dbReference>
<dbReference type="InterPro" id="IPR002104">
    <property type="entry name" value="Integrase_catalytic"/>
</dbReference>
<evidence type="ECO:0000256" key="1">
    <source>
        <dbReference type="ARBA" id="ARBA00003283"/>
    </source>
</evidence>
<reference evidence="10 11" key="1">
    <citation type="submission" date="2018-01" db="EMBL/GenBank/DDBJ databases">
        <authorList>
            <person name="Gaut B.S."/>
            <person name="Morton B.R."/>
            <person name="Clegg M.T."/>
            <person name="Duvall M.R."/>
        </authorList>
    </citation>
    <scope>NUCLEOTIDE SEQUENCE [LARGE SCALE GENOMIC DNA]</scope>
    <source>
        <strain evidence="10">GP69</strain>
    </source>
</reference>
<sequence>MLELKRQNYVDWEVRPVFKLLDRNNYAYRVVLKFQDGTQQIQQKSGFRTKKEAEDARKRAMGELSNGTYVMNNNVKLKEFLEYWLENEVRQSAGSANTYSSYMQIVKNHIIPYLGRKRLTELNRGDVQKLYKDRAGYSIHIVRQVKTVLNVSLRFAVEHKLISLNPAEGINLPKNIEARPYHIRKVDIQKTLTMEQIHTLLEASKGTSIHMQVLFNVLMGLRRQEINGLKYSDVDYINRTLSVERQLGKELNRNSDEGENKPLTKKELPLKSSSSKRVLPIPDYVFEAILEERKRYERNRSRRKSQFLDADYICCSNYGKPRSKDFHWKYYKKLLRDAELPDIRWHDLRSTYCTLLLKSDFSPKAVSKLMGHAKELITVDVYGDNQNIIPEEIPELLSYMDDVMPKKKDGDKKGGEVLDAGIKVEEYLLGMDGCDDNYKNRCSEQMF</sequence>
<keyword evidence="3" id="KW-0229">DNA integration</keyword>
<keyword evidence="5" id="KW-0233">DNA recombination</keyword>
<feature type="compositionally biased region" description="Basic and acidic residues" evidence="7">
    <location>
        <begin position="248"/>
        <end position="269"/>
    </location>
</feature>
<keyword evidence="4 6" id="KW-0238">DNA-binding</keyword>
<name>A0A2K4ZKA0_9FIRM</name>
<proteinExistence type="inferred from homology"/>
<dbReference type="Gene3D" id="1.10.150.130">
    <property type="match status" value="1"/>
</dbReference>
<dbReference type="Pfam" id="PF14657">
    <property type="entry name" value="Arm-DNA-bind_4"/>
    <property type="match status" value="1"/>
</dbReference>
<evidence type="ECO:0000256" key="5">
    <source>
        <dbReference type="ARBA" id="ARBA00023172"/>
    </source>
</evidence>
<evidence type="ECO:0000256" key="4">
    <source>
        <dbReference type="ARBA" id="ARBA00023125"/>
    </source>
</evidence>
<comment type="function">
    <text evidence="1">Site-specific tyrosine recombinase, which acts by catalyzing the cutting and rejoining of the recombining DNA molecules.</text>
</comment>
<evidence type="ECO:0000313" key="11">
    <source>
        <dbReference type="Proteomes" id="UP000236311"/>
    </source>
</evidence>
<evidence type="ECO:0000256" key="2">
    <source>
        <dbReference type="ARBA" id="ARBA00008857"/>
    </source>
</evidence>
<keyword evidence="11" id="KW-1185">Reference proteome</keyword>
<dbReference type="InterPro" id="IPR044068">
    <property type="entry name" value="CB"/>
</dbReference>